<dbReference type="Gene3D" id="3.40.630.30">
    <property type="match status" value="1"/>
</dbReference>
<evidence type="ECO:0000313" key="4">
    <source>
        <dbReference type="EMBL" id="MFC4354874.1"/>
    </source>
</evidence>
<organism evidence="4 5">
    <name type="scientific">Chryseomicrobium palamuruense</name>
    <dbReference type="NCBI Taxonomy" id="682973"/>
    <lineage>
        <taxon>Bacteria</taxon>
        <taxon>Bacillati</taxon>
        <taxon>Bacillota</taxon>
        <taxon>Bacilli</taxon>
        <taxon>Bacillales</taxon>
        <taxon>Caryophanaceae</taxon>
        <taxon>Chryseomicrobium</taxon>
    </lineage>
</organism>
<proteinExistence type="predicted"/>
<dbReference type="Pfam" id="PF00583">
    <property type="entry name" value="Acetyltransf_1"/>
    <property type="match status" value="1"/>
</dbReference>
<keyword evidence="2 4" id="KW-0012">Acyltransferase</keyword>
<keyword evidence="1 4" id="KW-0808">Transferase</keyword>
<evidence type="ECO:0000256" key="2">
    <source>
        <dbReference type="ARBA" id="ARBA00023315"/>
    </source>
</evidence>
<dbReference type="EC" id="2.3.-.-" evidence="4"/>
<dbReference type="PANTHER" id="PTHR43877">
    <property type="entry name" value="AMINOALKYLPHOSPHONATE N-ACETYLTRANSFERASE-RELATED-RELATED"/>
    <property type="match status" value="1"/>
</dbReference>
<feature type="domain" description="N-acetyltransferase" evidence="3">
    <location>
        <begin position="1"/>
        <end position="160"/>
    </location>
</feature>
<evidence type="ECO:0000259" key="3">
    <source>
        <dbReference type="PROSITE" id="PS51186"/>
    </source>
</evidence>
<name>A0ABV8UWI5_9BACL</name>
<dbReference type="InterPro" id="IPR016181">
    <property type="entry name" value="Acyl_CoA_acyltransferase"/>
</dbReference>
<dbReference type="EMBL" id="JBHSEF010000021">
    <property type="protein sequence ID" value="MFC4354874.1"/>
    <property type="molecule type" value="Genomic_DNA"/>
</dbReference>
<gene>
    <name evidence="4" type="ORF">ACFO0S_07425</name>
</gene>
<accession>A0ABV8UWI5</accession>
<dbReference type="Proteomes" id="UP001595733">
    <property type="component" value="Unassembled WGS sequence"/>
</dbReference>
<evidence type="ECO:0000256" key="1">
    <source>
        <dbReference type="ARBA" id="ARBA00022679"/>
    </source>
</evidence>
<dbReference type="InterPro" id="IPR050832">
    <property type="entry name" value="Bact_Acetyltransf"/>
</dbReference>
<reference evidence="5" key="1">
    <citation type="journal article" date="2019" name="Int. J. Syst. Evol. Microbiol.">
        <title>The Global Catalogue of Microorganisms (GCM) 10K type strain sequencing project: providing services to taxonomists for standard genome sequencing and annotation.</title>
        <authorList>
            <consortium name="The Broad Institute Genomics Platform"/>
            <consortium name="The Broad Institute Genome Sequencing Center for Infectious Disease"/>
            <person name="Wu L."/>
            <person name="Ma J."/>
        </authorList>
    </citation>
    <scope>NUCLEOTIDE SEQUENCE [LARGE SCALE GENOMIC DNA]</scope>
    <source>
        <strain evidence="5">CCUG 50353</strain>
    </source>
</reference>
<keyword evidence="5" id="KW-1185">Reference proteome</keyword>
<dbReference type="CDD" id="cd04301">
    <property type="entry name" value="NAT_SF"/>
    <property type="match status" value="1"/>
</dbReference>
<comment type="caution">
    <text evidence="4">The sequence shown here is derived from an EMBL/GenBank/DDBJ whole genome shotgun (WGS) entry which is preliminary data.</text>
</comment>
<dbReference type="InterPro" id="IPR000182">
    <property type="entry name" value="GNAT_dom"/>
</dbReference>
<dbReference type="SUPFAM" id="SSF55729">
    <property type="entry name" value="Acyl-CoA N-acyltransferases (Nat)"/>
    <property type="match status" value="1"/>
</dbReference>
<dbReference type="GO" id="GO:0016746">
    <property type="term" value="F:acyltransferase activity"/>
    <property type="evidence" value="ECO:0007669"/>
    <property type="project" value="UniProtKB-KW"/>
</dbReference>
<dbReference type="PROSITE" id="PS51186">
    <property type="entry name" value="GNAT"/>
    <property type="match status" value="1"/>
</dbReference>
<protein>
    <submittedName>
        <fullName evidence="4">GNAT family N-acetyltransferase</fullName>
        <ecNumber evidence="4">2.3.-.-</ecNumber>
    </submittedName>
</protein>
<sequence>MIRRMTDNDIVAVREVALASWKETYASLFPVEVQEDWFERTYSAAMLSKQLEKTLMYVIEDQQIVCGFVSFTKVDEDGDSELTALYIMPSKMNLGFGTKLVAHGLEELRATGEQLHVYVESTNEIARAFYEKIGFQLVDEFEEYFEGHQVTTAQYQYPLKTPTFS</sequence>
<dbReference type="RefSeq" id="WP_378141145.1">
    <property type="nucleotide sequence ID" value="NZ_JBHSEF010000021.1"/>
</dbReference>
<evidence type="ECO:0000313" key="5">
    <source>
        <dbReference type="Proteomes" id="UP001595733"/>
    </source>
</evidence>
<dbReference type="PANTHER" id="PTHR43877:SF2">
    <property type="entry name" value="AMINOALKYLPHOSPHONATE N-ACETYLTRANSFERASE-RELATED"/>
    <property type="match status" value="1"/>
</dbReference>